<organism evidence="1 2">
    <name type="scientific">Roseomonas gilardii</name>
    <dbReference type="NCBI Taxonomy" id="257708"/>
    <lineage>
        <taxon>Bacteria</taxon>
        <taxon>Pseudomonadati</taxon>
        <taxon>Pseudomonadota</taxon>
        <taxon>Alphaproteobacteria</taxon>
        <taxon>Acetobacterales</taxon>
        <taxon>Roseomonadaceae</taxon>
        <taxon>Roseomonas</taxon>
    </lineage>
</organism>
<dbReference type="RefSeq" id="WP_314280418.1">
    <property type="nucleotide sequence ID" value="NZ_JAVVDO010000004.1"/>
</dbReference>
<dbReference type="Proteomes" id="UP001258945">
    <property type="component" value="Unassembled WGS sequence"/>
</dbReference>
<reference evidence="1 2" key="1">
    <citation type="journal article" date="2019" name="Microb. Pathog.">
        <title>Comparison of VITEK 2, MALDI-TOF MS, 16S rRNA gene sequencing, and whole-genome sequencing for identification of Roseomonas mucosa.</title>
        <authorList>
            <person name="Rudolph W.W."/>
            <person name="Gunzer F."/>
            <person name="Trauth M."/>
            <person name="Bunk B."/>
            <person name="Bigge R."/>
            <person name="Schrottner P."/>
        </authorList>
    </citation>
    <scope>NUCLEOTIDE SEQUENCE [LARGE SCALE GENOMIC DNA]</scope>
    <source>
        <strain evidence="1 2">DSM 103800</strain>
    </source>
</reference>
<accession>A0ABU3MCS1</accession>
<keyword evidence="2" id="KW-1185">Reference proteome</keyword>
<dbReference type="EMBL" id="JAVVDO010000004">
    <property type="protein sequence ID" value="MDT8330209.1"/>
    <property type="molecule type" value="Genomic_DNA"/>
</dbReference>
<proteinExistence type="predicted"/>
<gene>
    <name evidence="1" type="ORF">RQ831_04025</name>
</gene>
<name>A0ABU3MCS1_9PROT</name>
<sequence>MVAIVTADMVLVESYSGGTGALEVGSTVAGFLAPGSQIASGAKAVWRCASADYSQWEEFVGTYSAGSPNTVSRDTLLLRSDSGSGFINWTSGQKKLLFPVIPSRYLPLLDDGLKLLPAQLPDSPYSILRSSATVQLANDTAQTLTWDVNAGNTLGGIDPGASVWSAIVLGSGGLYSLRAAVSFSAGGGTYRELRIVVNGGIYAQKRRAPMSAGETVLDVAVDLGVGANSLVVVQALQNSGAALAVGGTTWTHFSAVRQI</sequence>
<evidence type="ECO:0000313" key="1">
    <source>
        <dbReference type="EMBL" id="MDT8330209.1"/>
    </source>
</evidence>
<evidence type="ECO:0008006" key="3">
    <source>
        <dbReference type="Google" id="ProtNLM"/>
    </source>
</evidence>
<comment type="caution">
    <text evidence="1">The sequence shown here is derived from an EMBL/GenBank/DDBJ whole genome shotgun (WGS) entry which is preliminary data.</text>
</comment>
<protein>
    <recommendedName>
        <fullName evidence="3">Minor tail protein</fullName>
    </recommendedName>
</protein>
<evidence type="ECO:0000313" key="2">
    <source>
        <dbReference type="Proteomes" id="UP001258945"/>
    </source>
</evidence>